<organism evidence="6 7">
    <name type="scientific">Atractosteus spatula</name>
    <name type="common">Alligator gar</name>
    <name type="synonym">Lepisosteus spatula</name>
    <dbReference type="NCBI Taxonomy" id="7917"/>
    <lineage>
        <taxon>Eukaryota</taxon>
        <taxon>Metazoa</taxon>
        <taxon>Chordata</taxon>
        <taxon>Craniata</taxon>
        <taxon>Vertebrata</taxon>
        <taxon>Euteleostomi</taxon>
        <taxon>Actinopterygii</taxon>
        <taxon>Neopterygii</taxon>
        <taxon>Holostei</taxon>
        <taxon>Semionotiformes</taxon>
        <taxon>Lepisosteidae</taxon>
        <taxon>Atractosteus</taxon>
    </lineage>
</organism>
<evidence type="ECO:0000256" key="3">
    <source>
        <dbReference type="SAM" id="MobiDB-lite"/>
    </source>
</evidence>
<gene>
    <name evidence="6" type="primary">Dmbt1_7</name>
    <name evidence="6" type="ORF">GTO95_0014384</name>
</gene>
<dbReference type="EMBL" id="JAAWVO010034357">
    <property type="protein sequence ID" value="MBN3317288.1"/>
    <property type="molecule type" value="Genomic_DNA"/>
</dbReference>
<keyword evidence="4" id="KW-0812">Transmembrane</keyword>
<dbReference type="PANTHER" id="PTHR48071:SF18">
    <property type="entry name" value="DELETED IN MALIGNANT BRAIN TUMORS 1 PROTEIN-RELATED"/>
    <property type="match status" value="1"/>
</dbReference>
<feature type="disulfide bond" evidence="2">
    <location>
        <begin position="911"/>
        <end position="921"/>
    </location>
</feature>
<name>A0A8J7TB13_ATRSP</name>
<evidence type="ECO:0000313" key="6">
    <source>
        <dbReference type="EMBL" id="MBN3317288.1"/>
    </source>
</evidence>
<feature type="domain" description="SRCR" evidence="5">
    <location>
        <begin position="735"/>
        <end position="836"/>
    </location>
</feature>
<feature type="disulfide bond" evidence="2">
    <location>
        <begin position="697"/>
        <end position="707"/>
    </location>
</feature>
<feature type="disulfide bond" evidence="2">
    <location>
        <begin position="375"/>
        <end position="385"/>
    </location>
</feature>
<dbReference type="InterPro" id="IPR001190">
    <property type="entry name" value="SRCR"/>
</dbReference>
<dbReference type="GO" id="GO:0016020">
    <property type="term" value="C:membrane"/>
    <property type="evidence" value="ECO:0007669"/>
    <property type="project" value="InterPro"/>
</dbReference>
<evidence type="ECO:0000259" key="5">
    <source>
        <dbReference type="PROSITE" id="PS50287"/>
    </source>
</evidence>
<evidence type="ECO:0000256" key="1">
    <source>
        <dbReference type="ARBA" id="ARBA00023157"/>
    </source>
</evidence>
<keyword evidence="7" id="KW-1185">Reference proteome</keyword>
<feature type="region of interest" description="Disordered" evidence="3">
    <location>
        <begin position="140"/>
        <end position="167"/>
    </location>
</feature>
<feature type="compositionally biased region" description="Polar residues" evidence="3">
    <location>
        <begin position="1"/>
        <end position="23"/>
    </location>
</feature>
<dbReference type="PRINTS" id="PR00258">
    <property type="entry name" value="SPERACTRCPTR"/>
</dbReference>
<comment type="caution">
    <text evidence="2">Lacks conserved residue(s) required for the propagation of feature annotation.</text>
</comment>
<reference evidence="6" key="1">
    <citation type="journal article" date="2021" name="Cell">
        <title>Tracing the genetic footprints of vertebrate landing in non-teleost ray-finned fishes.</title>
        <authorList>
            <person name="Bi X."/>
            <person name="Wang K."/>
            <person name="Yang L."/>
            <person name="Pan H."/>
            <person name="Jiang H."/>
            <person name="Wei Q."/>
            <person name="Fang M."/>
            <person name="Yu H."/>
            <person name="Zhu C."/>
            <person name="Cai Y."/>
            <person name="He Y."/>
            <person name="Gan X."/>
            <person name="Zeng H."/>
            <person name="Yu D."/>
            <person name="Zhu Y."/>
            <person name="Jiang H."/>
            <person name="Qiu Q."/>
            <person name="Yang H."/>
            <person name="Zhang Y.E."/>
            <person name="Wang W."/>
            <person name="Zhu M."/>
            <person name="He S."/>
            <person name="Zhang G."/>
        </authorList>
    </citation>
    <scope>NUCLEOTIDE SEQUENCE</scope>
    <source>
        <strain evidence="6">Allg_001</strain>
    </source>
</reference>
<feature type="non-terminal residue" evidence="6">
    <location>
        <position position="1166"/>
    </location>
</feature>
<sequence length="1166" mass="127117">MTEQFTTAQRGSTESRSCGSSGDNHAKEDTKARNWMSYEFEKPNLAEVTVRKVMDVFKGTKAVVEKLKGCCKYTKKDIQSLEESKRVIQELAAELYRVSQNSEVLSRACKNDDIGNTKECKKFILEWAEELKPTLQKKIVGVPPGERSSEVRGAEEQSQSEPTEPQSLAQELKMKNSQHILSEWAKSLRSLPEGSVSAGQDVTQVLEELGSQWKRGLLLNILPILEFIMWSVIRDRPEEGTIPQLWLSTKQRFRCADAVQHIPDSVWKWINNMSDDVQLDPKTANPGLKLSKDGKRVQMEAINVRLVNGHNNCSGRVEVFRNGQWGTVCDDNWDINAAQVVCREVGCGQHSLIVPLHGAYYGEGRGPVILDDVKCTGTESSLLNCKTGETKNQKCDHSEDAGVDCSGPEIPRIRLVNGNNNCSGRVEVYQKGQWGTVCDDHWGKADAEVVCREVGCEGNGSSVAVHGSYYGRGSGVIHMFGGCSGNESSLLSCGAMRRFHCDHSEDVGVDCIGLETIKVRLVNGSNNCSGRVEIFHRGQWGTVCDHSWGSTTAQVACREAGCAGNGSAVAVYGAHFGQGSGPIIMTEFCSGDESSLYECGLHGMGHYGCQHTEDAGVFCSGIDTLKVRLVNGSNNCSGRVEVFHGNQWGTVCGHSWDTNGAQVLCREVGCGEAENLIPLHGAYYGEGSGPVFVQGHCTGDETSLLQCGLRTVRYFGCDHSEDASVDCSGTENIRVKLVNGHNNCSGRVEVFHKGQWGTVCDRNWNSEAARVVCREVGCGDRMSAVAVHNAHFGEGTGTSYAHGHCNGDEPSLLSCGLRDRGYSSCGHAEDAGVDCVENMPIRLVNGYNNCSGRLEVFLSNKWGTVCDDNWDKAAAEVICRQMGCGVGGSAIAIHSAHFGEGSGPIMLLNHCSGNESSLQSCGIQYMEYQGCYHSEDAAVDCSGAPYNNCVSTKTYTAFIVIGLIVIGAIIGAVIFTELRARRRELSLVPTETELLINQEEELWGLEKGRQETGQLTVEDTLVNNRKGEEPSGPKLAFDSKAAASAPQGKSSESWAQMIRTLDPLTTERVRAGCRLCVEYSGLLHLLCCVLVWIKRRLPLKQVIESVWYNCTSVLGLCSPESTLPRLSAERREGETESSWILETHPSHPAHTAHQEDEQQGEGNILD</sequence>
<evidence type="ECO:0000313" key="7">
    <source>
        <dbReference type="Proteomes" id="UP000736164"/>
    </source>
</evidence>
<dbReference type="PANTHER" id="PTHR48071">
    <property type="entry name" value="SRCR DOMAIN-CONTAINING PROTEIN"/>
    <property type="match status" value="1"/>
</dbReference>
<feature type="disulfide bond" evidence="2">
    <location>
        <begin position="483"/>
        <end position="493"/>
    </location>
</feature>
<feature type="region of interest" description="Disordered" evidence="3">
    <location>
        <begin position="1125"/>
        <end position="1166"/>
    </location>
</feature>
<dbReference type="Gene3D" id="3.10.250.10">
    <property type="entry name" value="SRCR-like domain"/>
    <property type="match status" value="6"/>
</dbReference>
<feature type="disulfide bond" evidence="2">
    <location>
        <begin position="805"/>
        <end position="815"/>
    </location>
</feature>
<feature type="transmembrane region" description="Helical" evidence="4">
    <location>
        <begin position="955"/>
        <end position="975"/>
    </location>
</feature>
<feature type="disulfide bond" evidence="2">
    <location>
        <begin position="589"/>
        <end position="599"/>
    </location>
</feature>
<feature type="domain" description="SRCR" evidence="5">
    <location>
        <begin position="519"/>
        <end position="620"/>
    </location>
</feature>
<evidence type="ECO:0000256" key="2">
    <source>
        <dbReference type="PROSITE-ProRule" id="PRU00196"/>
    </source>
</evidence>
<dbReference type="SUPFAM" id="SSF56487">
    <property type="entry name" value="SRCR-like"/>
    <property type="match status" value="6"/>
</dbReference>
<proteinExistence type="predicted"/>
<dbReference type="FunFam" id="3.10.250.10:FF:000009">
    <property type="entry name" value="WC1"/>
    <property type="match status" value="6"/>
</dbReference>
<dbReference type="PROSITE" id="PS50287">
    <property type="entry name" value="SRCR_2"/>
    <property type="match status" value="6"/>
</dbReference>
<feature type="domain" description="SRCR" evidence="5">
    <location>
        <begin position="841"/>
        <end position="942"/>
    </location>
</feature>
<feature type="non-terminal residue" evidence="6">
    <location>
        <position position="1"/>
    </location>
</feature>
<feature type="region of interest" description="Disordered" evidence="3">
    <location>
        <begin position="1"/>
        <end position="33"/>
    </location>
</feature>
<dbReference type="InterPro" id="IPR036772">
    <property type="entry name" value="SRCR-like_dom_sf"/>
</dbReference>
<dbReference type="SMART" id="SM00202">
    <property type="entry name" value="SR"/>
    <property type="match status" value="6"/>
</dbReference>
<feature type="domain" description="SRCR" evidence="5">
    <location>
        <begin position="627"/>
        <end position="728"/>
    </location>
</feature>
<evidence type="ECO:0000256" key="4">
    <source>
        <dbReference type="SAM" id="Phobius"/>
    </source>
</evidence>
<dbReference type="PROSITE" id="PS00420">
    <property type="entry name" value="SRCR_1"/>
    <property type="match status" value="6"/>
</dbReference>
<feature type="compositionally biased region" description="Low complexity" evidence="3">
    <location>
        <begin position="156"/>
        <end position="167"/>
    </location>
</feature>
<dbReference type="AlphaFoldDB" id="A0A8J7TB13"/>
<dbReference type="Proteomes" id="UP000736164">
    <property type="component" value="Unassembled WGS sequence"/>
</dbReference>
<keyword evidence="1 2" id="KW-1015">Disulfide bond</keyword>
<accession>A0A8J7TB13</accession>
<dbReference type="Pfam" id="PF00530">
    <property type="entry name" value="SRCR"/>
    <property type="match status" value="6"/>
</dbReference>
<feature type="domain" description="SRCR" evidence="5">
    <location>
        <begin position="413"/>
        <end position="512"/>
    </location>
</feature>
<keyword evidence="4" id="KW-1133">Transmembrane helix</keyword>
<feature type="domain" description="SRCR" evidence="5">
    <location>
        <begin position="304"/>
        <end position="406"/>
    </location>
</feature>
<keyword evidence="4" id="KW-0472">Membrane</keyword>
<protein>
    <submittedName>
        <fullName evidence="6">DMBT1 protein</fullName>
    </submittedName>
</protein>
<comment type="caution">
    <text evidence="6">The sequence shown here is derived from an EMBL/GenBank/DDBJ whole genome shotgun (WGS) entry which is preliminary data.</text>
</comment>